<dbReference type="CDD" id="cd01129">
    <property type="entry name" value="PulE-GspE-like"/>
    <property type="match status" value="1"/>
</dbReference>
<keyword evidence="6" id="KW-1185">Reference proteome</keyword>
<sequence>MDQDSRQPPPFQQRLGELLLQAEALREPELQAALAFQAAHGGRLGAVLLRMGALTSDSLMPVLAAQLGLPWLRGASLAESLLRAGLAELGPQGMRLLGAGLLAWRDADGAWQLASADPLRADLAEEVAQTAALADATWHLMSDGEFEQWAQRLRMNALSLHAQDERTLRELAEDAPVIAFVNNLVAQAVEARASDIHLEPGEREFEVRLRIDGVLHRRQQVDMARYPAVVSRIKLVGGLDIAERRLPQDGRISTRAAGVEIDIRVSTIPAVHGESVVMRLLPKQVADLSLERLGLRPTQLQLFRRWLNIPNGLVLVTGPTGSGKSTTLYSALAATNDFTRKIVTVEDPVEFRLPHVIQVQAQPEIGYTFARALRAFLRHDPDVIMVGEIRDRETAEIAIQSALTGHLVLATLHTNDAPSAITRLIDMGVEPFLVGAALRAVMAQRLVRRLCAQCAQDAERPALLSDADWAHAQADAAADAALAGAGSPSARWRRPMGCPACGHTGFSGRIGLYEMMDVGPAMQHGIAQGLGVGELERMANEAGRRSLAQEGALKVLQGLSTMDEVYRATGTGAAP</sequence>
<dbReference type="InterPro" id="IPR003593">
    <property type="entry name" value="AAA+_ATPase"/>
</dbReference>
<reference evidence="5 6" key="1">
    <citation type="submission" date="2023-06" db="EMBL/GenBank/DDBJ databases">
        <title>Pelomonas sp. APW6 16S ribosomal RNA gene genome sequencing and assembly.</title>
        <authorList>
            <person name="Woo H."/>
        </authorList>
    </citation>
    <scope>NUCLEOTIDE SEQUENCE [LARGE SCALE GENOMIC DNA]</scope>
    <source>
        <strain evidence="5 6">APW6</strain>
    </source>
</reference>
<dbReference type="PANTHER" id="PTHR30258:SF2">
    <property type="entry name" value="COMG OPERON PROTEIN 1"/>
    <property type="match status" value="1"/>
</dbReference>
<keyword evidence="3" id="KW-0067">ATP-binding</keyword>
<evidence type="ECO:0000313" key="5">
    <source>
        <dbReference type="EMBL" id="MDL5032877.1"/>
    </source>
</evidence>
<evidence type="ECO:0000259" key="4">
    <source>
        <dbReference type="PROSITE" id="PS00662"/>
    </source>
</evidence>
<proteinExistence type="inferred from homology"/>
<dbReference type="Proteomes" id="UP001238603">
    <property type="component" value="Unassembled WGS sequence"/>
</dbReference>
<gene>
    <name evidence="5" type="ORF">QRD43_13260</name>
</gene>
<dbReference type="InterPro" id="IPR027417">
    <property type="entry name" value="P-loop_NTPase"/>
</dbReference>
<dbReference type="RefSeq" id="WP_285982946.1">
    <property type="nucleotide sequence ID" value="NZ_JASVDS010000003.1"/>
</dbReference>
<protein>
    <submittedName>
        <fullName evidence="5">GspE/PulE family protein</fullName>
    </submittedName>
</protein>
<comment type="caution">
    <text evidence="5">The sequence shown here is derived from an EMBL/GenBank/DDBJ whole genome shotgun (WGS) entry which is preliminary data.</text>
</comment>
<dbReference type="EMBL" id="JASVDS010000003">
    <property type="protein sequence ID" value="MDL5032877.1"/>
    <property type="molecule type" value="Genomic_DNA"/>
</dbReference>
<evidence type="ECO:0000313" key="6">
    <source>
        <dbReference type="Proteomes" id="UP001238603"/>
    </source>
</evidence>
<comment type="similarity">
    <text evidence="1">Belongs to the GSP E family.</text>
</comment>
<accession>A0ABT7LKW3</accession>
<dbReference type="Pfam" id="PF00437">
    <property type="entry name" value="T2SSE"/>
    <property type="match status" value="1"/>
</dbReference>
<evidence type="ECO:0000256" key="3">
    <source>
        <dbReference type="ARBA" id="ARBA00022840"/>
    </source>
</evidence>
<keyword evidence="2" id="KW-0547">Nucleotide-binding</keyword>
<dbReference type="SMART" id="SM00382">
    <property type="entry name" value="AAA"/>
    <property type="match status" value="1"/>
</dbReference>
<organism evidence="5 6">
    <name type="scientific">Roseateles subflavus</name>
    <dbReference type="NCBI Taxonomy" id="3053353"/>
    <lineage>
        <taxon>Bacteria</taxon>
        <taxon>Pseudomonadati</taxon>
        <taxon>Pseudomonadota</taxon>
        <taxon>Betaproteobacteria</taxon>
        <taxon>Burkholderiales</taxon>
        <taxon>Sphaerotilaceae</taxon>
        <taxon>Roseateles</taxon>
    </lineage>
</organism>
<dbReference type="Gene3D" id="3.30.450.90">
    <property type="match status" value="1"/>
</dbReference>
<dbReference type="InterPro" id="IPR001482">
    <property type="entry name" value="T2SS/T4SS_dom"/>
</dbReference>
<feature type="domain" description="Bacterial type II secretion system protein E" evidence="4">
    <location>
        <begin position="377"/>
        <end position="391"/>
    </location>
</feature>
<dbReference type="InterPro" id="IPR037257">
    <property type="entry name" value="T2SS_E_N_sf"/>
</dbReference>
<dbReference type="Gene3D" id="3.40.50.300">
    <property type="entry name" value="P-loop containing nucleotide triphosphate hydrolases"/>
    <property type="match status" value="1"/>
</dbReference>
<dbReference type="PROSITE" id="PS00662">
    <property type="entry name" value="T2SP_E"/>
    <property type="match status" value="1"/>
</dbReference>
<dbReference type="SUPFAM" id="SSF52540">
    <property type="entry name" value="P-loop containing nucleoside triphosphate hydrolases"/>
    <property type="match status" value="1"/>
</dbReference>
<name>A0ABT7LKW3_9BURK</name>
<evidence type="ECO:0000256" key="1">
    <source>
        <dbReference type="ARBA" id="ARBA00006611"/>
    </source>
</evidence>
<dbReference type="PANTHER" id="PTHR30258">
    <property type="entry name" value="TYPE II SECRETION SYSTEM PROTEIN GSPE-RELATED"/>
    <property type="match status" value="1"/>
</dbReference>
<dbReference type="SUPFAM" id="SSF160246">
    <property type="entry name" value="EspE N-terminal domain-like"/>
    <property type="match status" value="1"/>
</dbReference>
<evidence type="ECO:0000256" key="2">
    <source>
        <dbReference type="ARBA" id="ARBA00022741"/>
    </source>
</evidence>